<keyword evidence="1" id="KW-0472">Membrane</keyword>
<gene>
    <name evidence="2" type="ORF">AA23TX_09978</name>
</gene>
<dbReference type="AlphaFoldDB" id="A0A6I8MBQ4"/>
<dbReference type="Proteomes" id="UP000399805">
    <property type="component" value="Unassembled WGS sequence"/>
</dbReference>
<feature type="transmembrane region" description="Helical" evidence="1">
    <location>
        <begin position="248"/>
        <end position="268"/>
    </location>
</feature>
<dbReference type="SUPFAM" id="SSF103481">
    <property type="entry name" value="Multidrug resistance efflux transporter EmrE"/>
    <property type="match status" value="1"/>
</dbReference>
<dbReference type="PANTHER" id="PTHR40761:SF1">
    <property type="entry name" value="CONSERVED INTEGRAL MEMBRANE ALANINE VALINE AND LEUCINE RICH PROTEIN-RELATED"/>
    <property type="match status" value="1"/>
</dbReference>
<keyword evidence="1" id="KW-1133">Transmembrane helix</keyword>
<keyword evidence="3" id="KW-1185">Reference proteome</keyword>
<feature type="transmembrane region" description="Helical" evidence="1">
    <location>
        <begin position="104"/>
        <end position="121"/>
    </location>
</feature>
<dbReference type="InterPro" id="IPR037185">
    <property type="entry name" value="EmrE-like"/>
</dbReference>
<sequence>MWWGLLCALGAAIAYGVASVMQSVAAQATEDSGAGGVDPKLLVRVLGQWKFVLGLSLDVLGFVAQIAALHVLPLFVVQAALAASLAVTAVAARFLGVRLGKREWAAVAVVCAGLGLLGAAAESEGSDPVGLGFRLGLIGAVVVLAGAGIAAGKASRHIRTPALGLVAGLCFGVVAISGRIIPSLAPLDLLTDPATYTVAVAGGMAMLFYATALQRGSVTTSTAMMVLGETIFPSLIGVFVLGDRTRPGFAVVAIAGFVLAVAAALALARFGEPATEGNETKPTVFP</sequence>
<evidence type="ECO:0000256" key="1">
    <source>
        <dbReference type="SAM" id="Phobius"/>
    </source>
</evidence>
<feature type="transmembrane region" description="Helical" evidence="1">
    <location>
        <begin position="163"/>
        <end position="181"/>
    </location>
</feature>
<feature type="transmembrane region" description="Helical" evidence="1">
    <location>
        <begin position="193"/>
        <end position="212"/>
    </location>
</feature>
<evidence type="ECO:0000313" key="2">
    <source>
        <dbReference type="EMBL" id="VVJ25234.1"/>
    </source>
</evidence>
<organism evidence="2 3">
    <name type="scientific">Amycolatopsis camponoti</name>
    <dbReference type="NCBI Taxonomy" id="2606593"/>
    <lineage>
        <taxon>Bacteria</taxon>
        <taxon>Bacillati</taxon>
        <taxon>Actinomycetota</taxon>
        <taxon>Actinomycetes</taxon>
        <taxon>Pseudonocardiales</taxon>
        <taxon>Pseudonocardiaceae</taxon>
        <taxon>Amycolatopsis</taxon>
    </lineage>
</organism>
<feature type="transmembrane region" description="Helical" evidence="1">
    <location>
        <begin position="59"/>
        <end position="92"/>
    </location>
</feature>
<dbReference type="RefSeq" id="WP_196425962.1">
    <property type="nucleotide sequence ID" value="NZ_CABVGP010000004.1"/>
</dbReference>
<feature type="transmembrane region" description="Helical" evidence="1">
    <location>
        <begin position="224"/>
        <end position="242"/>
    </location>
</feature>
<accession>A0A6I8MBQ4</accession>
<feature type="transmembrane region" description="Helical" evidence="1">
    <location>
        <begin position="133"/>
        <end position="151"/>
    </location>
</feature>
<keyword evidence="1" id="KW-0812">Transmembrane</keyword>
<dbReference type="EMBL" id="CABVGP010000004">
    <property type="protein sequence ID" value="VVJ25234.1"/>
    <property type="molecule type" value="Genomic_DNA"/>
</dbReference>
<name>A0A6I8MBQ4_9PSEU</name>
<evidence type="ECO:0000313" key="3">
    <source>
        <dbReference type="Proteomes" id="UP000399805"/>
    </source>
</evidence>
<reference evidence="2 3" key="1">
    <citation type="submission" date="2019-09" db="EMBL/GenBank/DDBJ databases">
        <authorList>
            <person name="Leyn A S."/>
        </authorList>
    </citation>
    <scope>NUCLEOTIDE SEQUENCE [LARGE SCALE GENOMIC DNA]</scope>
    <source>
        <strain evidence="2">AA231_1</strain>
    </source>
</reference>
<dbReference type="PANTHER" id="PTHR40761">
    <property type="entry name" value="CONSERVED INTEGRAL MEMBRANE ALANINE VALINE AND LEUCINE RICH PROTEIN-RELATED"/>
    <property type="match status" value="1"/>
</dbReference>
<protein>
    <submittedName>
        <fullName evidence="2">Integral membrane protein</fullName>
    </submittedName>
</protein>
<proteinExistence type="predicted"/>